<dbReference type="GO" id="GO:0005524">
    <property type="term" value="F:ATP binding"/>
    <property type="evidence" value="ECO:0007669"/>
    <property type="project" value="InterPro"/>
</dbReference>
<evidence type="ECO:0000313" key="4">
    <source>
        <dbReference type="Proteomes" id="UP000322245"/>
    </source>
</evidence>
<reference evidence="3 4" key="1">
    <citation type="submission" date="2017-05" db="EMBL/GenBank/DDBJ databases">
        <title>The Genome Sequence of Tsuchiyaea wingfieldii DSM 27421.</title>
        <authorList>
            <person name="Cuomo C."/>
            <person name="Passer A."/>
            <person name="Billmyre B."/>
            <person name="Heitman J."/>
        </authorList>
    </citation>
    <scope>NUCLEOTIDE SEQUENCE [LARGE SCALE GENOMIC DNA]</scope>
    <source>
        <strain evidence="3 4">DSM 27421</strain>
    </source>
</reference>
<dbReference type="SUPFAM" id="SSF56112">
    <property type="entry name" value="Protein kinase-like (PK-like)"/>
    <property type="match status" value="1"/>
</dbReference>
<feature type="compositionally biased region" description="Basic and acidic residues" evidence="1">
    <location>
        <begin position="56"/>
        <end position="65"/>
    </location>
</feature>
<keyword evidence="4" id="KW-1185">Reference proteome</keyword>
<feature type="region of interest" description="Disordered" evidence="1">
    <location>
        <begin position="25"/>
        <end position="110"/>
    </location>
</feature>
<comment type="caution">
    <text evidence="3">The sequence shown here is derived from an EMBL/GenBank/DDBJ whole genome shotgun (WGS) entry which is preliminary data.</text>
</comment>
<protein>
    <recommendedName>
        <fullName evidence="2">Protein kinase domain-containing protein</fullName>
    </recommendedName>
</protein>
<dbReference type="Proteomes" id="UP000322245">
    <property type="component" value="Unassembled WGS sequence"/>
</dbReference>
<dbReference type="AlphaFoldDB" id="A0A5D3B7Y5"/>
<evidence type="ECO:0000259" key="2">
    <source>
        <dbReference type="PROSITE" id="PS50011"/>
    </source>
</evidence>
<feature type="compositionally biased region" description="Low complexity" evidence="1">
    <location>
        <begin position="502"/>
        <end position="514"/>
    </location>
</feature>
<dbReference type="InterPro" id="IPR000719">
    <property type="entry name" value="Prot_kinase_dom"/>
</dbReference>
<organism evidence="3 4">
    <name type="scientific">Cryptococcus floricola</name>
    <dbReference type="NCBI Taxonomy" id="2591691"/>
    <lineage>
        <taxon>Eukaryota</taxon>
        <taxon>Fungi</taxon>
        <taxon>Dikarya</taxon>
        <taxon>Basidiomycota</taxon>
        <taxon>Agaricomycotina</taxon>
        <taxon>Tremellomycetes</taxon>
        <taxon>Tremellales</taxon>
        <taxon>Cryptococcaceae</taxon>
        <taxon>Cryptococcus</taxon>
    </lineage>
</organism>
<evidence type="ECO:0000313" key="3">
    <source>
        <dbReference type="EMBL" id="TYJ58721.1"/>
    </source>
</evidence>
<name>A0A5D3B7Y5_9TREE</name>
<proteinExistence type="predicted"/>
<dbReference type="InterPro" id="IPR011009">
    <property type="entry name" value="Kinase-like_dom_sf"/>
</dbReference>
<accession>A0A5D3B7Y5</accession>
<evidence type="ECO:0000256" key="1">
    <source>
        <dbReference type="SAM" id="MobiDB-lite"/>
    </source>
</evidence>
<dbReference type="EMBL" id="NIDF01000003">
    <property type="protein sequence ID" value="TYJ58721.1"/>
    <property type="molecule type" value="Genomic_DNA"/>
</dbReference>
<dbReference type="PROSITE" id="PS50011">
    <property type="entry name" value="PROTEIN_KINASE_DOM"/>
    <property type="match status" value="1"/>
</dbReference>
<feature type="compositionally biased region" description="Polar residues" evidence="1">
    <location>
        <begin position="487"/>
        <end position="501"/>
    </location>
</feature>
<feature type="compositionally biased region" description="Acidic residues" evidence="1">
    <location>
        <begin position="324"/>
        <end position="339"/>
    </location>
</feature>
<dbReference type="GO" id="GO:0004672">
    <property type="term" value="F:protein kinase activity"/>
    <property type="evidence" value="ECO:0007669"/>
    <property type="project" value="InterPro"/>
</dbReference>
<feature type="region of interest" description="Disordered" evidence="1">
    <location>
        <begin position="487"/>
        <end position="542"/>
    </location>
</feature>
<feature type="compositionally biased region" description="Polar residues" evidence="1">
    <location>
        <begin position="25"/>
        <end position="44"/>
    </location>
</feature>
<gene>
    <name evidence="3" type="ORF">B9479_000557</name>
</gene>
<feature type="domain" description="Protein kinase" evidence="2">
    <location>
        <begin position="609"/>
        <end position="823"/>
    </location>
</feature>
<feature type="region of interest" description="Disordered" evidence="1">
    <location>
        <begin position="275"/>
        <end position="340"/>
    </location>
</feature>
<sequence length="823" mass="89997">MLARKALASAQSAYPRYVSRTRALTTTPLLSRQVGNSNTPWDASSSRRKGPNSFRNDARPGDRRPPFRPFRQPRESIQMTAEHFRPKPPPKAAQTHAHANMPGIGDASPHTPETVASWIRSFPLDPLEYDFRMTGMSTRRPTLKTYRIWGELKEKGIRVVYDQDLNGRLHASLKLQQELLENGVTPFMKMAQEVARHDARSVTVDSEPNLCGVMLINFFLRSTEAINAGLPSHLHGKWERCSDGGSGSTDWVFRRNGRTIAIVEVKLHTVLTTSGEGAVCGHSPTEKVGMTPRSMTQGDTAGRGGAQNDASDSDPSQADKKEDSDSDYVPGEEEKPDEEISLRLSLKLEQLLMACRQEGGLKLILASRIGKGGKVQPILRIVDQEGAIVPKMTHWAMGLSQLWEQLDRYKLDVVLLTSYEVWIPFERDPEFKNLLRVGDPIYRTAPETAPEPGKMSPMELAVASVIERGPVPPLGYTLPPLPVWSLSKASGNDSTQNDQNESGAGASGSRGTSGLPTKRGYDEVDGTGGAGSDNAIAGDANIPRDQLVPVTLQVSMPNGHSPDANHVFRQGNLDDGYMTGRLSPSVIASLADDDSIHSGLHTSELKADLALVSYISSGRLWDVYHSVLTVEGRVSKKLVAKVMCPDTYDDGDEYYKGFFEDSEEAMAAYRLEAALYSGPLASLQGGAVPALYGSYSGAMCLGLVSEGYPLHIELMEDVGGPAAGEGELRDLPLQDRQAIRDLYHQIHAVRVLHRDIEPRHIRRRADGRFALIDFDSSRKVKDGLEGDRTLASEGRRVAAMLGLNDRAVGKGKNFLPKGNLSGH</sequence>